<feature type="transmembrane region" description="Helical" evidence="5">
    <location>
        <begin position="82"/>
        <end position="100"/>
    </location>
</feature>
<feature type="non-terminal residue" evidence="7">
    <location>
        <position position="545"/>
    </location>
</feature>
<proteinExistence type="predicted"/>
<gene>
    <name evidence="7" type="ORF">OBRU01_06870</name>
</gene>
<feature type="transmembrane region" description="Helical" evidence="5">
    <location>
        <begin position="350"/>
        <end position="368"/>
    </location>
</feature>
<comment type="caution">
    <text evidence="7">The sequence shown here is derived from an EMBL/GenBank/DDBJ whole genome shotgun (WGS) entry which is preliminary data.</text>
</comment>
<evidence type="ECO:0000256" key="4">
    <source>
        <dbReference type="ARBA" id="ARBA00023136"/>
    </source>
</evidence>
<feature type="transmembrane region" description="Helical" evidence="5">
    <location>
        <begin position="146"/>
        <end position="167"/>
    </location>
</feature>
<organism evidence="7 8">
    <name type="scientific">Operophtera brumata</name>
    <name type="common">Winter moth</name>
    <name type="synonym">Phalaena brumata</name>
    <dbReference type="NCBI Taxonomy" id="104452"/>
    <lineage>
        <taxon>Eukaryota</taxon>
        <taxon>Metazoa</taxon>
        <taxon>Ecdysozoa</taxon>
        <taxon>Arthropoda</taxon>
        <taxon>Hexapoda</taxon>
        <taxon>Insecta</taxon>
        <taxon>Pterygota</taxon>
        <taxon>Neoptera</taxon>
        <taxon>Endopterygota</taxon>
        <taxon>Lepidoptera</taxon>
        <taxon>Glossata</taxon>
        <taxon>Ditrysia</taxon>
        <taxon>Geometroidea</taxon>
        <taxon>Geometridae</taxon>
        <taxon>Larentiinae</taxon>
        <taxon>Operophtera</taxon>
    </lineage>
</organism>
<keyword evidence="2 5" id="KW-0812">Transmembrane</keyword>
<dbReference type="AlphaFoldDB" id="A0A0L7LJG8"/>
<keyword evidence="4 5" id="KW-0472">Membrane</keyword>
<feature type="transmembrane region" description="Helical" evidence="5">
    <location>
        <begin position="24"/>
        <end position="43"/>
    </location>
</feature>
<keyword evidence="3 5" id="KW-1133">Transmembrane helix</keyword>
<dbReference type="PANTHER" id="PTHR48021">
    <property type="match status" value="1"/>
</dbReference>
<feature type="domain" description="Major facilitator superfamily (MFS) profile" evidence="6">
    <location>
        <begin position="133"/>
        <end position="545"/>
    </location>
</feature>
<feature type="transmembrane region" description="Helical" evidence="5">
    <location>
        <begin position="447"/>
        <end position="470"/>
    </location>
</feature>
<dbReference type="InterPro" id="IPR020846">
    <property type="entry name" value="MFS_dom"/>
</dbReference>
<dbReference type="PROSITE" id="PS50850">
    <property type="entry name" value="MFS"/>
    <property type="match status" value="1"/>
</dbReference>
<dbReference type="InterPro" id="IPR005828">
    <property type="entry name" value="MFS_sugar_transport-like"/>
</dbReference>
<dbReference type="GO" id="GO:0016020">
    <property type="term" value="C:membrane"/>
    <property type="evidence" value="ECO:0007669"/>
    <property type="project" value="UniProtKB-SubCell"/>
</dbReference>
<evidence type="ECO:0000259" key="6">
    <source>
        <dbReference type="PROSITE" id="PS50850"/>
    </source>
</evidence>
<evidence type="ECO:0000313" key="7">
    <source>
        <dbReference type="EMBL" id="KOB75597.1"/>
    </source>
</evidence>
<name>A0A0L7LJG8_OPEBR</name>
<dbReference type="GO" id="GO:0022857">
    <property type="term" value="F:transmembrane transporter activity"/>
    <property type="evidence" value="ECO:0007669"/>
    <property type="project" value="InterPro"/>
</dbReference>
<dbReference type="Gene3D" id="1.20.1250.20">
    <property type="entry name" value="MFS general substrate transporter like domains"/>
    <property type="match status" value="3"/>
</dbReference>
<feature type="transmembrane region" description="Helical" evidence="5">
    <location>
        <begin position="268"/>
        <end position="288"/>
    </location>
</feature>
<dbReference type="Pfam" id="PF00083">
    <property type="entry name" value="Sugar_tr"/>
    <property type="match status" value="3"/>
</dbReference>
<feature type="transmembrane region" description="Helical" evidence="5">
    <location>
        <begin position="55"/>
        <end position="76"/>
    </location>
</feature>
<reference evidence="7 8" key="1">
    <citation type="journal article" date="2015" name="Genome Biol. Evol.">
        <title>The genome of winter moth (Operophtera brumata) provides a genomic perspective on sexual dimorphism and phenology.</title>
        <authorList>
            <person name="Derks M.F."/>
            <person name="Smit S."/>
            <person name="Salis L."/>
            <person name="Schijlen E."/>
            <person name="Bossers A."/>
            <person name="Mateman C."/>
            <person name="Pijl A.S."/>
            <person name="de Ridder D."/>
            <person name="Groenen M.A."/>
            <person name="Visser M.E."/>
            <person name="Megens H.J."/>
        </authorList>
    </citation>
    <scope>NUCLEOTIDE SEQUENCE [LARGE SCALE GENOMIC DNA]</scope>
    <source>
        <strain evidence="7">WM2013NL</strain>
        <tissue evidence="7">Head and thorax</tissue>
    </source>
</reference>
<feature type="transmembrane region" description="Helical" evidence="5">
    <location>
        <begin position="414"/>
        <end position="435"/>
    </location>
</feature>
<keyword evidence="7" id="KW-0762">Sugar transport</keyword>
<evidence type="ECO:0000256" key="3">
    <source>
        <dbReference type="ARBA" id="ARBA00022989"/>
    </source>
</evidence>
<protein>
    <submittedName>
        <fullName evidence="7">Sugar transporter 11</fullName>
    </submittedName>
</protein>
<evidence type="ECO:0000256" key="1">
    <source>
        <dbReference type="ARBA" id="ARBA00004141"/>
    </source>
</evidence>
<dbReference type="InterPro" id="IPR036259">
    <property type="entry name" value="MFS_trans_sf"/>
</dbReference>
<keyword evidence="7" id="KW-0813">Transport</keyword>
<feature type="transmembrane region" description="Helical" evidence="5">
    <location>
        <begin position="243"/>
        <end position="261"/>
    </location>
</feature>
<feature type="transmembrane region" description="Helical" evidence="5">
    <location>
        <begin position="179"/>
        <end position="203"/>
    </location>
</feature>
<dbReference type="STRING" id="104452.A0A0L7LJG8"/>
<dbReference type="InterPro" id="IPR050549">
    <property type="entry name" value="MFS_Trehalose_Transporter"/>
</dbReference>
<evidence type="ECO:0000313" key="8">
    <source>
        <dbReference type="Proteomes" id="UP000037510"/>
    </source>
</evidence>
<feature type="transmembrane region" description="Helical" evidence="5">
    <location>
        <begin position="215"/>
        <end position="237"/>
    </location>
</feature>
<dbReference type="EMBL" id="JTDY01000872">
    <property type="protein sequence ID" value="KOB75597.1"/>
    <property type="molecule type" value="Genomic_DNA"/>
</dbReference>
<dbReference type="Proteomes" id="UP000037510">
    <property type="component" value="Unassembled WGS sequence"/>
</dbReference>
<accession>A0A0L7LJG8</accession>
<dbReference type="SUPFAM" id="SSF103473">
    <property type="entry name" value="MFS general substrate transporter"/>
    <property type="match status" value="2"/>
</dbReference>
<sequence length="545" mass="59539">MCLVDRIGRKYTILVACVPKVASGLLYIFASEVWMLLLGRAIAGASDAKEIRGSLGTILQIVCSIGVVTMLCVGPFTPYITLNVIYTAIIVVTTLPLLLLPHSPYFLYSKGSETQAAEELKEYSLQSSPKTSIVEIVTNKTFLKSFILVLVLGSGSQFSGFNSVSFYLQTILESTQTSITPELCSVIIGLIQLLASFCTTLVTDRFGRKQILTSTLTGLALVLFVTTKYFPLLIYVIGPAATYWFFSMNCLLVCIFIMYFIPETKGKSFAEIQLASGLLYIFASEVWMLLLGRAIAGASDAAICTVLPMYASEVASKEIRGSLGTILQIVCSIGVVTMLCVGPFTPYITLNVMYTSIIVVTTLPLLLLPHSPYFLYSKGSETQAAEELKEYSLQSSPKTSIVEIVTNKTFLKSFILVLVLASGSQFSGFNSVSFYLQTILESTQTSITPELCSVIIGLIQLLASFCTTLVTDRFGRKQILTSTLTGLALGMVTELFDDRSRGVGLSITSILSFIILFVTTKYFPLLIYVIGPAATYWFFSMNCLL</sequence>
<evidence type="ECO:0000256" key="5">
    <source>
        <dbReference type="SAM" id="Phobius"/>
    </source>
</evidence>
<dbReference type="PANTHER" id="PTHR48021:SF86">
    <property type="entry name" value="FACILITATED TREHALOSE TRANSPORTER TRET1-1-LIKE PROTEIN"/>
    <property type="match status" value="1"/>
</dbReference>
<evidence type="ECO:0000256" key="2">
    <source>
        <dbReference type="ARBA" id="ARBA00022692"/>
    </source>
</evidence>
<keyword evidence="8" id="KW-1185">Reference proteome</keyword>
<comment type="subcellular location">
    <subcellularLocation>
        <location evidence="1">Membrane</location>
        <topology evidence="1">Multi-pass membrane protein</topology>
    </subcellularLocation>
</comment>
<feature type="transmembrane region" description="Helical" evidence="5">
    <location>
        <begin position="323"/>
        <end position="344"/>
    </location>
</feature>